<dbReference type="InterPro" id="IPR000281">
    <property type="entry name" value="HTH_RpiR"/>
</dbReference>
<dbReference type="PATRIC" id="fig|480391.4.peg.914"/>
<protein>
    <recommendedName>
        <fullName evidence="1">HTH rpiR-type domain-containing protein</fullName>
    </recommendedName>
</protein>
<proteinExistence type="predicted"/>
<dbReference type="EMBL" id="JQCQ01000028">
    <property type="protein sequence ID" value="KRO23691.1"/>
    <property type="molecule type" value="Genomic_DNA"/>
</dbReference>
<dbReference type="Pfam" id="PF01418">
    <property type="entry name" value="HTH_6"/>
    <property type="match status" value="1"/>
</dbReference>
<dbReference type="InterPro" id="IPR047640">
    <property type="entry name" value="RpiR-like"/>
</dbReference>
<comment type="caution">
    <text evidence="2">The sequence shown here is derived from an EMBL/GenBank/DDBJ whole genome shotgun (WGS) entry which is preliminary data.</text>
</comment>
<dbReference type="RefSeq" id="WP_083486866.1">
    <property type="nucleotide sequence ID" value="NZ_JAAXPP010000028.1"/>
</dbReference>
<accession>A0A0R2NGH6</accession>
<name>A0A0R2NGH6_9LACO</name>
<keyword evidence="3" id="KW-1185">Reference proteome</keyword>
<dbReference type="InterPro" id="IPR046348">
    <property type="entry name" value="SIS_dom_sf"/>
</dbReference>
<dbReference type="GO" id="GO:0003677">
    <property type="term" value="F:DNA binding"/>
    <property type="evidence" value="ECO:0007669"/>
    <property type="project" value="InterPro"/>
</dbReference>
<gene>
    <name evidence="2" type="ORF">IV88_GL000900</name>
</gene>
<dbReference type="Proteomes" id="UP000051249">
    <property type="component" value="Unassembled WGS sequence"/>
</dbReference>
<dbReference type="PANTHER" id="PTHR30514">
    <property type="entry name" value="GLUCOKINASE"/>
    <property type="match status" value="1"/>
</dbReference>
<dbReference type="AlphaFoldDB" id="A0A0R2NGH6"/>
<dbReference type="GO" id="GO:0097367">
    <property type="term" value="F:carbohydrate derivative binding"/>
    <property type="evidence" value="ECO:0007669"/>
    <property type="project" value="InterPro"/>
</dbReference>
<reference evidence="2 3" key="1">
    <citation type="journal article" date="2015" name="Genome Announc.">
        <title>Expanding the biotechnology potential of lactobacilli through comparative genomics of 213 strains and associated genera.</title>
        <authorList>
            <person name="Sun Z."/>
            <person name="Harris H.M."/>
            <person name="McCann A."/>
            <person name="Guo C."/>
            <person name="Argimon S."/>
            <person name="Zhang W."/>
            <person name="Yang X."/>
            <person name="Jeffery I.B."/>
            <person name="Cooney J.C."/>
            <person name="Kagawa T.F."/>
            <person name="Liu W."/>
            <person name="Song Y."/>
            <person name="Salvetti E."/>
            <person name="Wrobel A."/>
            <person name="Rasinkangas P."/>
            <person name="Parkhill J."/>
            <person name="Rea M.C."/>
            <person name="O'Sullivan O."/>
            <person name="Ritari J."/>
            <person name="Douillard F.P."/>
            <person name="Paul Ross R."/>
            <person name="Yang R."/>
            <person name="Briner A.E."/>
            <person name="Felis G.E."/>
            <person name="de Vos W.M."/>
            <person name="Barrangou R."/>
            <person name="Klaenhammer T.R."/>
            <person name="Caufield P.W."/>
            <person name="Cui Y."/>
            <person name="Zhang H."/>
            <person name="O'Toole P.W."/>
        </authorList>
    </citation>
    <scope>NUCLEOTIDE SEQUENCE [LARGE SCALE GENOMIC DNA]</scope>
    <source>
        <strain evidence="2 3">DSM 23026</strain>
    </source>
</reference>
<feature type="domain" description="HTH rpiR-type" evidence="1">
    <location>
        <begin position="18"/>
        <end position="95"/>
    </location>
</feature>
<evidence type="ECO:0000259" key="1">
    <source>
        <dbReference type="PROSITE" id="PS51071"/>
    </source>
</evidence>
<evidence type="ECO:0000313" key="2">
    <source>
        <dbReference type="EMBL" id="KRO23691.1"/>
    </source>
</evidence>
<dbReference type="PANTHER" id="PTHR30514:SF1">
    <property type="entry name" value="HTH-TYPE TRANSCRIPTIONAL REGULATOR HEXR-RELATED"/>
    <property type="match status" value="1"/>
</dbReference>
<dbReference type="OrthoDB" id="3684496at2"/>
<dbReference type="InterPro" id="IPR009057">
    <property type="entry name" value="Homeodomain-like_sf"/>
</dbReference>
<evidence type="ECO:0000313" key="3">
    <source>
        <dbReference type="Proteomes" id="UP000051249"/>
    </source>
</evidence>
<dbReference type="Gene3D" id="1.10.10.10">
    <property type="entry name" value="Winged helix-like DNA-binding domain superfamily/Winged helix DNA-binding domain"/>
    <property type="match status" value="1"/>
</dbReference>
<dbReference type="PROSITE" id="PS51071">
    <property type="entry name" value="HTH_RPIR"/>
    <property type="match status" value="1"/>
</dbReference>
<dbReference type="SUPFAM" id="SSF46689">
    <property type="entry name" value="Homeodomain-like"/>
    <property type="match status" value="1"/>
</dbReference>
<dbReference type="Gene3D" id="3.40.50.10490">
    <property type="entry name" value="Glucose-6-phosphate isomerase like protein, domain 1"/>
    <property type="match status" value="1"/>
</dbReference>
<dbReference type="GO" id="GO:0003700">
    <property type="term" value="F:DNA-binding transcription factor activity"/>
    <property type="evidence" value="ECO:0007669"/>
    <property type="project" value="InterPro"/>
</dbReference>
<sequence length="298" mass="34340">MLNSFVFECFFQQKENKMNILLTIKQEMGSFTSKELVLGNYILNQANTAVRQTIEQMSQESGVSNSTIVRFAKRFFPEGGFKEFKIALMLSLKDNDNNHLDLEKSDNLDDVVSKINARMVNSFQRSDGLNAIESFKEAIAYLEPTDEVLILGEDINYSSAVNLSQKINAMGKSSSLFQNVDTIGQELLHRSYENLVIIIITHNLDDKQRKLLRYAKENSISTIVICRNTIKVEYQPKLAVLKYAGDPNERTFDYSITEIVSQNYIIELLYYGLLFQNIKKSKLVVTKLRHEEKLFWRD</sequence>
<dbReference type="GO" id="GO:1901135">
    <property type="term" value="P:carbohydrate derivative metabolic process"/>
    <property type="evidence" value="ECO:0007669"/>
    <property type="project" value="InterPro"/>
</dbReference>
<organism evidence="2 3">
    <name type="scientific">Pediococcus argentinicus</name>
    <dbReference type="NCBI Taxonomy" id="480391"/>
    <lineage>
        <taxon>Bacteria</taxon>
        <taxon>Bacillati</taxon>
        <taxon>Bacillota</taxon>
        <taxon>Bacilli</taxon>
        <taxon>Lactobacillales</taxon>
        <taxon>Lactobacillaceae</taxon>
        <taxon>Pediococcus</taxon>
    </lineage>
</organism>
<dbReference type="InterPro" id="IPR036388">
    <property type="entry name" value="WH-like_DNA-bd_sf"/>
</dbReference>
<dbReference type="SUPFAM" id="SSF53697">
    <property type="entry name" value="SIS domain"/>
    <property type="match status" value="1"/>
</dbReference>